<keyword evidence="2" id="KW-1185">Reference proteome</keyword>
<dbReference type="HOGENOM" id="CLU_2523152_0_0_11"/>
<proteinExistence type="predicted"/>
<dbReference type="EMBL" id="JNBY01000176">
    <property type="protein sequence ID" value="KDN80452.1"/>
    <property type="molecule type" value="Genomic_DNA"/>
</dbReference>
<dbReference type="PATRIC" id="fig|1348663.4.peg.7502"/>
<evidence type="ECO:0000313" key="1">
    <source>
        <dbReference type="EMBL" id="KDN80452.1"/>
    </source>
</evidence>
<dbReference type="Proteomes" id="UP000027178">
    <property type="component" value="Unassembled WGS sequence"/>
</dbReference>
<organism evidence="1 2">
    <name type="scientific">Kitasatospora cheerisanensis KCTC 2395</name>
    <dbReference type="NCBI Taxonomy" id="1348663"/>
    <lineage>
        <taxon>Bacteria</taxon>
        <taxon>Bacillati</taxon>
        <taxon>Actinomycetota</taxon>
        <taxon>Actinomycetes</taxon>
        <taxon>Kitasatosporales</taxon>
        <taxon>Streptomycetaceae</taxon>
        <taxon>Kitasatospora</taxon>
    </lineage>
</organism>
<reference evidence="1 2" key="1">
    <citation type="submission" date="2014-05" db="EMBL/GenBank/DDBJ databases">
        <title>Draft Genome Sequence of Kitasatospora cheerisanensis KCTC 2395.</title>
        <authorList>
            <person name="Nam D.H."/>
        </authorList>
    </citation>
    <scope>NUCLEOTIDE SEQUENCE [LARGE SCALE GENOMIC DNA]</scope>
    <source>
        <strain evidence="1 2">KCTC 2395</strain>
    </source>
</reference>
<comment type="caution">
    <text evidence="1">The sequence shown here is derived from an EMBL/GenBank/DDBJ whole genome shotgun (WGS) entry which is preliminary data.</text>
</comment>
<gene>
    <name evidence="1" type="ORF">KCH_77840</name>
</gene>
<evidence type="ECO:0000313" key="2">
    <source>
        <dbReference type="Proteomes" id="UP000027178"/>
    </source>
</evidence>
<sequence length="84" mass="9099">MRRAARHRLLGPHDEAGLVPIVSVPSEDHAAVLLDDRGRVWAECPTGGGSDDLVLPLVFAREEAVSVRGLAEQGVRLTHVGWVR</sequence>
<accession>A0A066YH18</accession>
<protein>
    <submittedName>
        <fullName evidence="1">Uncharacterized protein</fullName>
    </submittedName>
</protein>
<name>A0A066YH18_9ACTN</name>
<dbReference type="AlphaFoldDB" id="A0A066YH18"/>